<comment type="caution">
    <text evidence="2">The sequence shown here is derived from an EMBL/GenBank/DDBJ whole genome shotgun (WGS) entry which is preliminary data.</text>
</comment>
<protein>
    <recommendedName>
        <fullName evidence="1">5-oxoprolinase subunit A</fullName>
        <shortName evidence="1">5-OPase subunit A</shortName>
        <ecNumber evidence="1">3.5.2.9</ecNumber>
    </recommendedName>
    <alternativeName>
        <fullName evidence="1">5-oxoprolinase (ATP-hydrolyzing) subunit A</fullName>
    </alternativeName>
</protein>
<dbReference type="GO" id="GO:0005975">
    <property type="term" value="P:carbohydrate metabolic process"/>
    <property type="evidence" value="ECO:0007669"/>
    <property type="project" value="InterPro"/>
</dbReference>
<dbReference type="PANTHER" id="PTHR30292">
    <property type="entry name" value="UNCHARACTERIZED PROTEIN YBGL-RELATED"/>
    <property type="match status" value="1"/>
</dbReference>
<dbReference type="Gene3D" id="3.20.20.370">
    <property type="entry name" value="Glycoside hydrolase/deacetylase"/>
    <property type="match status" value="1"/>
</dbReference>
<keyword evidence="1" id="KW-0547">Nucleotide-binding</keyword>
<evidence type="ECO:0000256" key="1">
    <source>
        <dbReference type="HAMAP-Rule" id="MF_00691"/>
    </source>
</evidence>
<keyword evidence="3" id="KW-1185">Reference proteome</keyword>
<comment type="function">
    <text evidence="1">Catalyzes the cleavage of 5-oxoproline to form L-glutamate coupled to the hydrolysis of ATP to ADP and inorganic phosphate.</text>
</comment>
<dbReference type="EMBL" id="SGXA01000001">
    <property type="protein sequence ID" value="RZS75629.1"/>
    <property type="molecule type" value="Genomic_DNA"/>
</dbReference>
<evidence type="ECO:0000313" key="3">
    <source>
        <dbReference type="Proteomes" id="UP000293874"/>
    </source>
</evidence>
<dbReference type="SUPFAM" id="SSF88713">
    <property type="entry name" value="Glycoside hydrolase/deacetylase"/>
    <property type="match status" value="1"/>
</dbReference>
<comment type="catalytic activity">
    <reaction evidence="1">
        <text>5-oxo-L-proline + ATP + 2 H2O = L-glutamate + ADP + phosphate + H(+)</text>
        <dbReference type="Rhea" id="RHEA:10348"/>
        <dbReference type="ChEBI" id="CHEBI:15377"/>
        <dbReference type="ChEBI" id="CHEBI:15378"/>
        <dbReference type="ChEBI" id="CHEBI:29985"/>
        <dbReference type="ChEBI" id="CHEBI:30616"/>
        <dbReference type="ChEBI" id="CHEBI:43474"/>
        <dbReference type="ChEBI" id="CHEBI:58402"/>
        <dbReference type="ChEBI" id="CHEBI:456216"/>
        <dbReference type="EC" id="3.5.2.9"/>
    </reaction>
</comment>
<dbReference type="RefSeq" id="WP_130539984.1">
    <property type="nucleotide sequence ID" value="NZ_CP042431.1"/>
</dbReference>
<comment type="similarity">
    <text evidence="1">Belongs to the LamB/PxpA family.</text>
</comment>
<dbReference type="GO" id="GO:0005524">
    <property type="term" value="F:ATP binding"/>
    <property type="evidence" value="ECO:0007669"/>
    <property type="project" value="UniProtKB-UniRule"/>
</dbReference>
<sequence>MLKTDINCDMGESSPLWDYSLERDLSILPFISSVNLACGYHAGDPHVMHTMVEAAMKAGIAIGAHPSFPDKENFGRSDMQLAPEKVYDIVLYQLGALSAFLQVNGASLHHVKPHGALYNMAAKDAVLARAIADAVYDFDGSLILYGLSGSELIETGRHDFLTTCNEVFADRTYQDDGSLTTRSHPDALLKSEEAVVAQVLQMVQQQTVTTISGKTIPVKAETICIHGDGLHALQFAKAIHHALTSANINVTSPVKN</sequence>
<dbReference type="Pfam" id="PF03746">
    <property type="entry name" value="LamB_YcsF"/>
    <property type="match status" value="1"/>
</dbReference>
<proteinExistence type="inferred from homology"/>
<organism evidence="2 3">
    <name type="scientific">Pseudobacter ginsenosidimutans</name>
    <dbReference type="NCBI Taxonomy" id="661488"/>
    <lineage>
        <taxon>Bacteria</taxon>
        <taxon>Pseudomonadati</taxon>
        <taxon>Bacteroidota</taxon>
        <taxon>Chitinophagia</taxon>
        <taxon>Chitinophagales</taxon>
        <taxon>Chitinophagaceae</taxon>
        <taxon>Pseudobacter</taxon>
    </lineage>
</organism>
<dbReference type="GO" id="GO:0017168">
    <property type="term" value="F:5-oxoprolinase (ATP-hydrolyzing) activity"/>
    <property type="evidence" value="ECO:0007669"/>
    <property type="project" value="UniProtKB-UniRule"/>
</dbReference>
<dbReference type="HAMAP" id="MF_00691">
    <property type="entry name" value="PxpA"/>
    <property type="match status" value="1"/>
</dbReference>
<dbReference type="InterPro" id="IPR005501">
    <property type="entry name" value="LamB/YcsF/PxpA-like"/>
</dbReference>
<name>A0A4Q7N3S6_9BACT</name>
<gene>
    <name evidence="1" type="primary">pxpA</name>
    <name evidence="2" type="ORF">EV199_1500</name>
</gene>
<keyword evidence="1" id="KW-0067">ATP-binding</keyword>
<dbReference type="OrthoDB" id="9773478at2"/>
<dbReference type="NCBIfam" id="NF003814">
    <property type="entry name" value="PRK05406.1-3"/>
    <property type="match status" value="1"/>
</dbReference>
<dbReference type="EC" id="3.5.2.9" evidence="1"/>
<dbReference type="CDD" id="cd10787">
    <property type="entry name" value="LamB_YcsF_like"/>
    <property type="match status" value="1"/>
</dbReference>
<dbReference type="PANTHER" id="PTHR30292:SF0">
    <property type="entry name" value="5-OXOPROLINASE SUBUNIT A"/>
    <property type="match status" value="1"/>
</dbReference>
<evidence type="ECO:0000313" key="2">
    <source>
        <dbReference type="EMBL" id="RZS75629.1"/>
    </source>
</evidence>
<dbReference type="Proteomes" id="UP000293874">
    <property type="component" value="Unassembled WGS sequence"/>
</dbReference>
<dbReference type="InterPro" id="IPR011330">
    <property type="entry name" value="Glyco_hydro/deAcase_b/a-brl"/>
</dbReference>
<keyword evidence="1" id="KW-0378">Hydrolase</keyword>
<dbReference type="AlphaFoldDB" id="A0A4Q7N3S6"/>
<comment type="subunit">
    <text evidence="1">Forms a complex composed of PxpA, PxpB and PxpC.</text>
</comment>
<reference evidence="2 3" key="1">
    <citation type="submission" date="2019-02" db="EMBL/GenBank/DDBJ databases">
        <title>Genomic Encyclopedia of Type Strains, Phase IV (KMG-IV): sequencing the most valuable type-strain genomes for metagenomic binning, comparative biology and taxonomic classification.</title>
        <authorList>
            <person name="Goeker M."/>
        </authorList>
    </citation>
    <scope>NUCLEOTIDE SEQUENCE [LARGE SCALE GENOMIC DNA]</scope>
    <source>
        <strain evidence="2 3">DSM 18116</strain>
    </source>
</reference>
<dbReference type="NCBIfam" id="NF003816">
    <property type="entry name" value="PRK05406.1-5"/>
    <property type="match status" value="1"/>
</dbReference>
<accession>A0A4Q7N3S6</accession>